<feature type="transmembrane region" description="Helical" evidence="17">
    <location>
        <begin position="3071"/>
        <end position="3096"/>
    </location>
</feature>
<feature type="transmembrane region" description="Helical" evidence="17">
    <location>
        <begin position="2071"/>
        <end position="2090"/>
    </location>
</feature>
<feature type="compositionally biased region" description="Polar residues" evidence="16">
    <location>
        <begin position="3263"/>
        <end position="3282"/>
    </location>
</feature>
<dbReference type="PROSITE" id="PS50095">
    <property type="entry name" value="PLAT"/>
    <property type="match status" value="1"/>
</dbReference>
<dbReference type="PROSITE" id="PS01286">
    <property type="entry name" value="FA58C_2"/>
    <property type="match status" value="1"/>
</dbReference>
<feature type="domain" description="PKD" evidence="20">
    <location>
        <begin position="713"/>
        <end position="766"/>
    </location>
</feature>
<evidence type="ECO:0000256" key="8">
    <source>
        <dbReference type="ARBA" id="ARBA00022989"/>
    </source>
</evidence>
<evidence type="ECO:0000256" key="10">
    <source>
        <dbReference type="ARBA" id="ARBA00023136"/>
    </source>
</evidence>
<dbReference type="Gene3D" id="3.30.70.2330">
    <property type="match status" value="1"/>
</dbReference>
<dbReference type="PANTHER" id="PTHR10877">
    <property type="entry name" value="POLYCYSTIN FAMILY MEMBER"/>
    <property type="match status" value="1"/>
</dbReference>
<keyword evidence="7" id="KW-0430">Lectin</keyword>
<evidence type="ECO:0000256" key="17">
    <source>
        <dbReference type="SAM" id="Phobius"/>
    </source>
</evidence>
<dbReference type="SMART" id="SM00308">
    <property type="entry name" value="LH2"/>
    <property type="match status" value="1"/>
</dbReference>
<comment type="similarity">
    <text evidence="3">Belongs to the polycystin family.</text>
</comment>
<dbReference type="FunFam" id="1.10.287.70:FF:000086">
    <property type="entry name" value="Polycystic kidney disease 2"/>
    <property type="match status" value="1"/>
</dbReference>
<keyword evidence="12" id="KW-0325">Glycoprotein</keyword>
<dbReference type="InterPro" id="IPR002859">
    <property type="entry name" value="PKD/REJ-like"/>
</dbReference>
<dbReference type="PANTHER" id="PTHR10877:SF150">
    <property type="entry name" value="REJ DOMAIN-CONTAINING PROTEIN"/>
    <property type="match status" value="1"/>
</dbReference>
<dbReference type="InterPro" id="IPR046791">
    <property type="entry name" value="Polycystin_dom"/>
</dbReference>
<dbReference type="CDD" id="cd00057">
    <property type="entry name" value="FA58C"/>
    <property type="match status" value="1"/>
</dbReference>
<dbReference type="Gene3D" id="2.60.120.260">
    <property type="entry name" value="Galactose-binding domain-like"/>
    <property type="match status" value="1"/>
</dbReference>
<keyword evidence="5 17" id="KW-0812">Transmembrane</keyword>
<keyword evidence="23" id="KW-1185">Reference proteome</keyword>
<protein>
    <submittedName>
        <fullName evidence="22">Polycystic kidney disease and receptor for egg jelly-related protein</fullName>
    </submittedName>
</protein>
<feature type="chain" id="PRO_5012360569" evidence="18">
    <location>
        <begin position="25"/>
        <end position="3515"/>
    </location>
</feature>
<dbReference type="Pfam" id="PF00754">
    <property type="entry name" value="F5_F8_type_C"/>
    <property type="match status" value="1"/>
</dbReference>
<evidence type="ECO:0000256" key="2">
    <source>
        <dbReference type="ARBA" id="ARBA00004651"/>
    </source>
</evidence>
<dbReference type="Pfam" id="PF01477">
    <property type="entry name" value="PLAT"/>
    <property type="match status" value="1"/>
</dbReference>
<feature type="transmembrane region" description="Helical" evidence="17">
    <location>
        <begin position="3012"/>
        <end position="3035"/>
    </location>
</feature>
<feature type="domain" description="PKD" evidence="20">
    <location>
        <begin position="245"/>
        <end position="304"/>
    </location>
</feature>
<dbReference type="EMBL" id="LSMT01000099">
    <property type="protein sequence ID" value="PFX27617.1"/>
    <property type="molecule type" value="Genomic_DNA"/>
</dbReference>
<dbReference type="InterPro" id="IPR035986">
    <property type="entry name" value="PKD_dom_sf"/>
</dbReference>
<dbReference type="Pfam" id="PF20519">
    <property type="entry name" value="Polycystin_dom"/>
    <property type="match status" value="1"/>
</dbReference>
<feature type="transmembrane region" description="Helical" evidence="17">
    <location>
        <begin position="2923"/>
        <end position="2940"/>
    </location>
</feature>
<keyword evidence="4" id="KW-1003">Cell membrane</keyword>
<comment type="caution">
    <text evidence="15">Lacks conserved residue(s) required for the propagation of feature annotation.</text>
</comment>
<evidence type="ECO:0000256" key="18">
    <source>
        <dbReference type="SAM" id="SignalP"/>
    </source>
</evidence>
<dbReference type="PRINTS" id="PR01433">
    <property type="entry name" value="POLYCYSTIN2"/>
</dbReference>
<dbReference type="PROSITE" id="PS01285">
    <property type="entry name" value="FA58C_1"/>
    <property type="match status" value="1"/>
</dbReference>
<dbReference type="InterPro" id="IPR013122">
    <property type="entry name" value="PKD1_2_channel"/>
</dbReference>
<dbReference type="InterPro" id="IPR013783">
    <property type="entry name" value="Ig-like_fold"/>
</dbReference>
<evidence type="ECO:0000256" key="9">
    <source>
        <dbReference type="ARBA" id="ARBA00023069"/>
    </source>
</evidence>
<evidence type="ECO:0000313" key="22">
    <source>
        <dbReference type="EMBL" id="PFX27617.1"/>
    </source>
</evidence>
<evidence type="ECO:0000256" key="13">
    <source>
        <dbReference type="ARBA" id="ARBA00023273"/>
    </source>
</evidence>
<sequence length="3515" mass="396720">MNKITIQILASIAFGIIQVRVASGTKECRRPVLFSINPDQLNASTSLNDFPAKDGLINEYDFGSWCAAVEDQEQWLEVDLQEKRFVMAIGLQGRYGHSWVEMFYVQYSTDGNKWYCYGSEIGHKIFQGNENSETVKIFVLHLDSIFASYIRINPRTWNNSICLRTEIYGCPYNPDKDYDTRRPMYQACGLDHPTSPPTTTPPPPTTSVEQIIGDIPISQFSIILQDGHIVKTSKLFPVRVGPHDGTKVKYRWELENEELVKTQKVFFHVYNHPGAYTIHVTAYNRNNTVNSSTIVIVQDEIKGLKCVQSTVAVVPMEEAVVEWVISKGTNVTFTISPGDGSAEHTLHTSTNGFFKNSFAHRYTSAGVYIVSIGAKNAVEDTPKIVECTVSVEDPIDNLTLEIPVTRIKIGSQDLYIAVDESITVVGSLTRGTSVLCHYDFGEQVLTGEVDSFSKTYAYSKPGIFTVSLNCSNSVSSMYKESLRRIIVQKDEPIDDLQVMVPATAKGHQSVISLLMSSGTAFVCDWNLGDNTTFQTDVSDIGKKVLHQYAKEGPFDVIVSCKTRHGIVRAHIVAWVQIPIAHLTCTSLHHYIMVSQETLFNISVHSGSKVTAVAEFENDQRQSVIFQESFLNWKSFILKHSFSSNGSYSVMVKAANLLGSLTTNCTPIVVVQNPLANITLTPDKNIIQVSDLVAFRLTTTISRDFQPSHAACSWSFENNSYTTDIPLIFTEGEHTTLHRYMSPGEFTAKVSCSNKVSRIELKTNVTVLKLIEPAMTICLDCDHFSDLKRNPFIEYFALGDTVTLSVSSQSFDRAYHWRITEYGNLTTTEHHFLKVVLNKTGTFTASVLVDKLVATMAASVRFIVQEKINGIILRSSGFTWLRSATRFEFTLSKFDDGSCFNLTLNDSLNTKKSQCSEGKTRNYFFSCNHTYLFEGNYTVCLVVFNKVSKVIRCLGVEVSKPVCKIENVSISARKEGTNAYRNSLKVLKYKRSDSFELQGIFINGCFLPTSKNIKLLWIIKRKTSESKEPEVEGEDSGSVLKIGPRSLQYGSYEFQFVVELVSLDVIKLYGKVAENYSINVQIVRSPLVGEISGEKKLNLSTVDTLRLVASFHDPDLPPTMDQQGMVYYWYCKTPVGPLAQAEHFVHCYDDALKPENFIRILSYAEFTTRLNSYHENRYYIFTVVVTKYDLPPLTDNVTVFVSPPPPSPPPPPPTMEISCLYSDCPRKVSPSVNLRLKAVCVHGCGVSNLFYRWQFFIKMETEFKSLEFPSELNVETDDDDFIVHSYIFENILGQGGEGLVQVEVWRDGGQRGFSNKTITVNEPPIPGNCSCIPSLGEGYKTNFQVVCDSWIDPDKPLRYSFSYGDGKTVLTSTENPSSSKPFKIYKQPTDGDNSILVRITVSVEDSLGMRSTMSVLAEVKKAEKAAVDLGSLINNIDSESTPINNEEQAGEELQVLGDTLAQLQLSSQQNSVSKTAVSNAVTTSRPTVNQNGDKEDEQQNDKGMEAGDQSQEVIATTPRPTMSPEQIQYATIIEKSISKLSLVASIVAKSNKTTVSDFLVLSDTLETATANTDMLTLTARDDSARLLSEITKAVLNRPDAPLSFLERMAATIMRSAVNMLRSLARGPSISRDGTIHDCDDLVKERSRNASKEILKAINNMCEAILKSKTPGDGYTVINTTAIEAKLQKTLVSFINNLTIVQDLGKFTLPKDELFPDTNHTRENTLGLQMVSFVDNPYQNCDNDNITSSVVALELKETNGSNLLVSGLKNEIDIRIHHKWRGFDSDREAFVLQLDEDSSNFHTFNYSFPLAAVAVEFLSSSKNVSSWEIMITPGRRPTAEINLVSWSFKDKGRTFFLLESSSFTEMGKYFLRVKATPRTLMSPAQKNVSVNVSYSLKISVLKCLYWDNNIQGWNHDGCRINSYIKAYHDYQEIWKPKVNEKLSTRREAHNPVDKYAVCVLQDQETIVGHLKKGKSGRLAKTIFYFLRVDNRNSCTVIVTGMPVNLGDGEGMQLPCKLLFEGEKKYVGPETRSREIQCLCNHLTSFAAQVVVEPNFIEFEIALKGFVELTENHLVFSVVLSILGVYILLLIWARRRDIRNKKKAETIPLADNDLSDRYKYEILVLTGMKKEAGTTADVFCNLIGLDAESGPRQLKDSNQTRFQRSGMDSFHLTTPEHLGDLIKVTIWHNNSGCSPSWYLKQIIVRDLKTDGVFVFMCNRWLAVEFDDGEVLRTLLSAKQDELRSFNHLFHNVTQSNIKDNHLWFSVFLRPQLSTFTTVQRLSCCLALLYCTMLTNAMFYQLGEELNPSNTLQLGPITLSLQQLYIGMISGLIIFPINIAIVSIFRNIEPTVLKGTKGKTSKGQNTKRKKRAQRYQGDFNKDIVEWYRSQDAEEEANGEGSESITVGLPPVETVDTGAKTAAWLNRNVNSCDSQSSLAVLEEADWLENDASFEASEDCDFQVQFNEKPGGSLKRKKSRKLPHWCACIAWFGVFAVSFTSAFFVVFYGFQFGREKSAQWLASLLVSLFQDIFISQPIKVLFVALIIALLIKKPIETTEKYRQDGDDIDEDEDELGIDNFEEGPPEYKKFMFSRYDHQRSISLEPPNVDELNNAREQKKREIRMFQLSREIILYVLFLLALFSISFGQRDPKAFLIAKLIEDTYLGGVYTGQQLYETDGIDNYWTWLEGTVLPSISSSNRDWAAGCHPLQEYTIDCNSRLVGGARVRQLRISEESCEVPGPLRGKISTCNEFYSFFKEDEDSYLPGWQIANVTAEANTTSNATISPWIYQTSDELRSIPFLGLIGTYSGGGYAFDLSSANVTDAYLNNLKQNSWIDYRTRAVFVEVAIYNAQVNLFGVATFLTEWMPTNGIVYFNNIKVARLYQHGNDLQLVMLVCEIFLAVFVLVFMYIELKKIFTLRRSYLKDPWNWLEIAQIFLTLTCAGALLQRTNYTNQTIERMNAEPDKFVSFIETITWDEIFGYLLAFLVFFANLKLLKLMKFNHRIYLFTKTISNAAGPLMSFMIVFAVFYIAYCVLFYSLFGSILPEYSSLLVTIETLFNTVMGAFDFEIIKENNRTLGPIIFFSFMMIMVMILLNVFLTILMDSFAEVQEDELLESEDAVVVDMMIKRLKCYFVRTDKVDILQENEALSRNHFESETNINSHCDSESKSAEIQGEKYEDEQYLDQSHSGGDSELGIPLRAAKAAEDSFSSIEKVGDSRQENLREPEHSSSWSSFTSLAKEWIETETGVDITTPRHDEARKIPIDDDTSGVCSESYGQQTDSRRSSMASNMERDEPDEKFYEEYSSSVECSPRGSHHSKFTDILTVPKSRRSSSSGYCSSFVATDGFDGSTELSRDSQLSHYYDMIEKALDNSNVDYGSLVGTEEGNGALEPEVSYYYKLLEGATRDREGNNGNETRALEKFDFNDYQICNNNFEGHSTQDCEKDNVIDVEPKLTDLLGFFASMALSDLLEDQVYEQLLVEYVTSLNEIWFEPEHENFERKLLKRFDKKAKWMYTRHMFTET</sequence>
<dbReference type="FunFam" id="2.60.60.20:FF:000008">
    <property type="entry name" value="Polycystic kidney disease 1-like 2, isoform CRA_a"/>
    <property type="match status" value="1"/>
</dbReference>
<keyword evidence="9" id="KW-0969">Cilium</keyword>
<dbReference type="InterPro" id="IPR001024">
    <property type="entry name" value="PLAT/LH2_dom"/>
</dbReference>
<comment type="subcellular location">
    <subcellularLocation>
        <location evidence="2">Cell membrane</location>
        <topology evidence="2">Multi-pass membrane protein</topology>
    </subcellularLocation>
    <subcellularLocation>
        <location evidence="1">Cell projection</location>
        <location evidence="1">Cilium</location>
    </subcellularLocation>
</comment>
<dbReference type="GO" id="GO:0050982">
    <property type="term" value="P:detection of mechanical stimulus"/>
    <property type="evidence" value="ECO:0007669"/>
    <property type="project" value="TreeGrafter"/>
</dbReference>
<evidence type="ECO:0000256" key="7">
    <source>
        <dbReference type="ARBA" id="ARBA00022734"/>
    </source>
</evidence>
<evidence type="ECO:0000259" key="19">
    <source>
        <dbReference type="PROSITE" id="PS50022"/>
    </source>
</evidence>
<dbReference type="InterPro" id="IPR008979">
    <property type="entry name" value="Galactose-bd-like_sf"/>
</dbReference>
<feature type="region of interest" description="Disordered" evidence="16">
    <location>
        <begin position="3254"/>
        <end position="3291"/>
    </location>
</feature>
<dbReference type="InterPro" id="IPR051223">
    <property type="entry name" value="Polycystin"/>
</dbReference>
<feature type="signal peptide" evidence="18">
    <location>
        <begin position="1"/>
        <end position="24"/>
    </location>
</feature>
<proteinExistence type="inferred from homology"/>
<evidence type="ECO:0000256" key="14">
    <source>
        <dbReference type="PIRSR" id="PIRSR603915-2"/>
    </source>
</evidence>
<evidence type="ECO:0000256" key="4">
    <source>
        <dbReference type="ARBA" id="ARBA00022475"/>
    </source>
</evidence>
<evidence type="ECO:0000256" key="15">
    <source>
        <dbReference type="PROSITE-ProRule" id="PRU00152"/>
    </source>
</evidence>
<evidence type="ECO:0000256" key="12">
    <source>
        <dbReference type="ARBA" id="ARBA00023180"/>
    </source>
</evidence>
<dbReference type="Gene3D" id="1.10.287.70">
    <property type="match status" value="1"/>
</dbReference>
<evidence type="ECO:0000259" key="21">
    <source>
        <dbReference type="PROSITE" id="PS50095"/>
    </source>
</evidence>
<feature type="region of interest" description="Disordered" evidence="16">
    <location>
        <begin position="1471"/>
        <end position="1512"/>
    </location>
</feature>
<keyword evidence="10 17" id="KW-0472">Membrane</keyword>
<accession>A0A2B4SGD0</accession>
<keyword evidence="8 17" id="KW-1133">Transmembrane helix</keyword>
<dbReference type="Gene3D" id="2.60.40.10">
    <property type="entry name" value="Immunoglobulins"/>
    <property type="match status" value="1"/>
</dbReference>
<comment type="caution">
    <text evidence="22">The sequence shown here is derived from an EMBL/GenBank/DDBJ whole genome shotgun (WGS) entry which is preliminary data.</text>
</comment>
<dbReference type="Proteomes" id="UP000225706">
    <property type="component" value="Unassembled WGS sequence"/>
</dbReference>
<dbReference type="GO" id="GO:0005262">
    <property type="term" value="F:calcium channel activity"/>
    <property type="evidence" value="ECO:0007669"/>
    <property type="project" value="TreeGrafter"/>
</dbReference>
<dbReference type="Gene3D" id="2.60.60.20">
    <property type="entry name" value="PLAT/LH2 domain"/>
    <property type="match status" value="1"/>
</dbReference>
<feature type="transmembrane region" description="Helical" evidence="17">
    <location>
        <begin position="2526"/>
        <end position="2545"/>
    </location>
</feature>
<organism evidence="22 23">
    <name type="scientific">Stylophora pistillata</name>
    <name type="common">Smooth cauliflower coral</name>
    <dbReference type="NCBI Taxonomy" id="50429"/>
    <lineage>
        <taxon>Eukaryota</taxon>
        <taxon>Metazoa</taxon>
        <taxon>Cnidaria</taxon>
        <taxon>Anthozoa</taxon>
        <taxon>Hexacorallia</taxon>
        <taxon>Scleractinia</taxon>
        <taxon>Astrocoeniina</taxon>
        <taxon>Pocilloporidae</taxon>
        <taxon>Stylophora</taxon>
    </lineage>
</organism>
<keyword evidence="11" id="KW-1015">Disulfide bond</keyword>
<dbReference type="GO" id="GO:0005886">
    <property type="term" value="C:plasma membrane"/>
    <property type="evidence" value="ECO:0007669"/>
    <property type="project" value="UniProtKB-SubCell"/>
</dbReference>
<evidence type="ECO:0000256" key="5">
    <source>
        <dbReference type="ARBA" id="ARBA00022692"/>
    </source>
</evidence>
<evidence type="ECO:0000259" key="20">
    <source>
        <dbReference type="PROSITE" id="PS50093"/>
    </source>
</evidence>
<name>A0A2B4SGD0_STYPI</name>
<dbReference type="InterPro" id="IPR000421">
    <property type="entry name" value="FA58C"/>
</dbReference>
<dbReference type="SMART" id="SM00089">
    <property type="entry name" value="PKD"/>
    <property type="match status" value="5"/>
</dbReference>
<evidence type="ECO:0000256" key="16">
    <source>
        <dbReference type="SAM" id="MobiDB-lite"/>
    </source>
</evidence>
<dbReference type="GO" id="GO:0005509">
    <property type="term" value="F:calcium ion binding"/>
    <property type="evidence" value="ECO:0007669"/>
    <property type="project" value="InterPro"/>
</dbReference>
<dbReference type="InterPro" id="IPR000601">
    <property type="entry name" value="PKD_dom"/>
</dbReference>
<evidence type="ECO:0000256" key="1">
    <source>
        <dbReference type="ARBA" id="ARBA00004138"/>
    </source>
</evidence>
<dbReference type="Pfam" id="PF02010">
    <property type="entry name" value="REJ"/>
    <property type="match status" value="1"/>
</dbReference>
<keyword evidence="6 18" id="KW-0732">Signal</keyword>
<dbReference type="Pfam" id="PF00801">
    <property type="entry name" value="PKD"/>
    <property type="match status" value="1"/>
</dbReference>
<keyword evidence="22" id="KW-0675">Receptor</keyword>
<feature type="domain" description="PLAT" evidence="21">
    <location>
        <begin position="2115"/>
        <end position="2232"/>
    </location>
</feature>
<evidence type="ECO:0000256" key="3">
    <source>
        <dbReference type="ARBA" id="ARBA00007200"/>
    </source>
</evidence>
<feature type="transmembrane region" description="Helical" evidence="17">
    <location>
        <begin position="2479"/>
        <end position="2506"/>
    </location>
</feature>
<feature type="disulfide bond" evidence="14">
    <location>
        <begin position="2730"/>
        <end position="2743"/>
    </location>
</feature>
<evidence type="ECO:0000256" key="6">
    <source>
        <dbReference type="ARBA" id="ARBA00022729"/>
    </source>
</evidence>
<feature type="transmembrane region" description="Helical" evidence="17">
    <location>
        <begin position="2972"/>
        <end position="2991"/>
    </location>
</feature>
<dbReference type="InterPro" id="IPR022409">
    <property type="entry name" value="PKD/Chitinase_dom"/>
</dbReference>
<dbReference type="GO" id="GO:0030246">
    <property type="term" value="F:carbohydrate binding"/>
    <property type="evidence" value="ECO:0007669"/>
    <property type="project" value="UniProtKB-KW"/>
</dbReference>
<feature type="compositionally biased region" description="Polar residues" evidence="16">
    <location>
        <begin position="1473"/>
        <end position="1490"/>
    </location>
</feature>
<evidence type="ECO:0000256" key="11">
    <source>
        <dbReference type="ARBA" id="ARBA00023157"/>
    </source>
</evidence>
<gene>
    <name evidence="22" type="primary">PKDREJ</name>
    <name evidence="22" type="ORF">AWC38_SpisGene7685</name>
</gene>
<feature type="transmembrane region" description="Helical" evidence="17">
    <location>
        <begin position="2319"/>
        <end position="2341"/>
    </location>
</feature>
<feature type="transmembrane region" description="Helical" evidence="17">
    <location>
        <begin position="2621"/>
        <end position="2640"/>
    </location>
</feature>
<dbReference type="InterPro" id="IPR036392">
    <property type="entry name" value="PLAT/LH2_dom_sf"/>
</dbReference>
<dbReference type="FunFam" id="2.60.120.260:FF:000016">
    <property type="entry name" value="Contactin-associated protein-like 4 isoform 1"/>
    <property type="match status" value="1"/>
</dbReference>
<feature type="domain" description="F5/8 type C" evidence="19">
    <location>
        <begin position="28"/>
        <end position="170"/>
    </location>
</feature>
<keyword evidence="13" id="KW-0966">Cell projection</keyword>
<dbReference type="OrthoDB" id="5985040at2759"/>
<dbReference type="SUPFAM" id="SSF49299">
    <property type="entry name" value="PKD domain"/>
    <property type="match status" value="5"/>
</dbReference>
<dbReference type="SUPFAM" id="SSF49723">
    <property type="entry name" value="Lipase/lipooxygenase domain (PLAT/LH2 domain)"/>
    <property type="match status" value="1"/>
</dbReference>
<feature type="transmembrane region" description="Helical" evidence="17">
    <location>
        <begin position="2885"/>
        <end position="2903"/>
    </location>
</feature>
<dbReference type="InterPro" id="IPR003915">
    <property type="entry name" value="PKD_2"/>
</dbReference>
<feature type="transmembrane region" description="Helical" evidence="17">
    <location>
        <begin position="2278"/>
        <end position="2299"/>
    </location>
</feature>
<dbReference type="CDD" id="cd00146">
    <property type="entry name" value="PKD"/>
    <property type="match status" value="2"/>
</dbReference>
<reference evidence="23" key="1">
    <citation type="journal article" date="2017" name="bioRxiv">
        <title>Comparative analysis of the genomes of Stylophora pistillata and Acropora digitifera provides evidence for extensive differences between species of corals.</title>
        <authorList>
            <person name="Voolstra C.R."/>
            <person name="Li Y."/>
            <person name="Liew Y.J."/>
            <person name="Baumgarten S."/>
            <person name="Zoccola D."/>
            <person name="Flot J.-F."/>
            <person name="Tambutte S."/>
            <person name="Allemand D."/>
            <person name="Aranda M."/>
        </authorList>
    </citation>
    <scope>NUCLEOTIDE SEQUENCE [LARGE SCALE GENOMIC DNA]</scope>
</reference>
<dbReference type="PROSITE" id="PS50022">
    <property type="entry name" value="FA58C_3"/>
    <property type="match status" value="1"/>
</dbReference>
<dbReference type="Pfam" id="PF08016">
    <property type="entry name" value="PKD_channel"/>
    <property type="match status" value="1"/>
</dbReference>
<dbReference type="SUPFAM" id="SSF49785">
    <property type="entry name" value="Galactose-binding domain-like"/>
    <property type="match status" value="1"/>
</dbReference>
<evidence type="ECO:0000313" key="23">
    <source>
        <dbReference type="Proteomes" id="UP000225706"/>
    </source>
</evidence>
<dbReference type="GO" id="GO:0005929">
    <property type="term" value="C:cilium"/>
    <property type="evidence" value="ECO:0007669"/>
    <property type="project" value="UniProtKB-SubCell"/>
</dbReference>
<dbReference type="PROSITE" id="PS50093">
    <property type="entry name" value="PKD"/>
    <property type="match status" value="2"/>
</dbReference>
<dbReference type="SMART" id="SM00231">
    <property type="entry name" value="FA58C"/>
    <property type="match status" value="1"/>
</dbReference>